<dbReference type="KEGG" id="cci:CC1G_15712"/>
<comment type="caution">
    <text evidence="1">The sequence shown here is derived from an EMBL/GenBank/DDBJ whole genome shotgun (WGS) entry which is preliminary data.</text>
</comment>
<organism evidence="1 2">
    <name type="scientific">Coprinopsis cinerea (strain Okayama-7 / 130 / ATCC MYA-4618 / FGSC 9003)</name>
    <name type="common">Inky cap fungus</name>
    <name type="synonym">Hormographiella aspergillata</name>
    <dbReference type="NCBI Taxonomy" id="240176"/>
    <lineage>
        <taxon>Eukaryota</taxon>
        <taxon>Fungi</taxon>
        <taxon>Dikarya</taxon>
        <taxon>Basidiomycota</taxon>
        <taxon>Agaricomycotina</taxon>
        <taxon>Agaricomycetes</taxon>
        <taxon>Agaricomycetidae</taxon>
        <taxon>Agaricales</taxon>
        <taxon>Agaricineae</taxon>
        <taxon>Psathyrellaceae</taxon>
        <taxon>Coprinopsis</taxon>
    </lineage>
</organism>
<accession>D6RQH3</accession>
<dbReference type="Proteomes" id="UP000001861">
    <property type="component" value="Unassembled WGS sequence"/>
</dbReference>
<reference evidence="1 2" key="1">
    <citation type="journal article" date="2010" name="Proc. Natl. Acad. Sci. U.S.A.">
        <title>Insights into evolution of multicellular fungi from the assembled chromosomes of the mushroom Coprinopsis cinerea (Coprinus cinereus).</title>
        <authorList>
            <person name="Stajich J.E."/>
            <person name="Wilke S.K."/>
            <person name="Ahren D."/>
            <person name="Au C.H."/>
            <person name="Birren B.W."/>
            <person name="Borodovsky M."/>
            <person name="Burns C."/>
            <person name="Canback B."/>
            <person name="Casselton L.A."/>
            <person name="Cheng C.K."/>
            <person name="Deng J."/>
            <person name="Dietrich F.S."/>
            <person name="Fargo D.C."/>
            <person name="Farman M.L."/>
            <person name="Gathman A.C."/>
            <person name="Goldberg J."/>
            <person name="Guigo R."/>
            <person name="Hoegger P.J."/>
            <person name="Hooker J.B."/>
            <person name="Huggins A."/>
            <person name="James T.Y."/>
            <person name="Kamada T."/>
            <person name="Kilaru S."/>
            <person name="Kodira C."/>
            <person name="Kues U."/>
            <person name="Kupfer D."/>
            <person name="Kwan H.S."/>
            <person name="Lomsadze A."/>
            <person name="Li W."/>
            <person name="Lilly W.W."/>
            <person name="Ma L.J."/>
            <person name="Mackey A.J."/>
            <person name="Manning G."/>
            <person name="Martin F."/>
            <person name="Muraguchi H."/>
            <person name="Natvig D.O."/>
            <person name="Palmerini H."/>
            <person name="Ramesh M.A."/>
            <person name="Rehmeyer C.J."/>
            <person name="Roe B.A."/>
            <person name="Shenoy N."/>
            <person name="Stanke M."/>
            <person name="Ter-Hovhannisyan V."/>
            <person name="Tunlid A."/>
            <person name="Velagapudi R."/>
            <person name="Vision T.J."/>
            <person name="Zeng Q."/>
            <person name="Zolan M.E."/>
            <person name="Pukkila P.J."/>
        </authorList>
    </citation>
    <scope>NUCLEOTIDE SEQUENCE [LARGE SCALE GENOMIC DNA]</scope>
    <source>
        <strain evidence="2">Okayama-7 / 130 / ATCC MYA-4618 / FGSC 9003</strain>
    </source>
</reference>
<dbReference type="AlphaFoldDB" id="D6RQH3"/>
<dbReference type="HOGENOM" id="CLU_2757691_0_0_1"/>
<name>D6RQH3_COPC7</name>
<dbReference type="RefSeq" id="XP_002910283.1">
    <property type="nucleotide sequence ID" value="XM_002910237.1"/>
</dbReference>
<evidence type="ECO:0000313" key="1">
    <source>
        <dbReference type="EMBL" id="EFI26789.1"/>
    </source>
</evidence>
<dbReference type="InParanoid" id="D6RQH3"/>
<gene>
    <name evidence="1" type="ORF">CC1G_15712</name>
</gene>
<protein>
    <submittedName>
        <fullName evidence="1">Uncharacterized protein</fullName>
    </submittedName>
</protein>
<sequence>MLRLFDPSGVRQDDGNEFLVYAALVTAAIDSENDDGRAMDSRLICSCPPGSRSKGSRYLPTSLTSLRIPQ</sequence>
<proteinExistence type="predicted"/>
<keyword evidence="2" id="KW-1185">Reference proteome</keyword>
<dbReference type="EMBL" id="AACS02000011">
    <property type="protein sequence ID" value="EFI26789.1"/>
    <property type="molecule type" value="Genomic_DNA"/>
</dbReference>
<evidence type="ECO:0000313" key="2">
    <source>
        <dbReference type="Proteomes" id="UP000001861"/>
    </source>
</evidence>
<dbReference type="VEuPathDB" id="FungiDB:CC1G_15712"/>
<dbReference type="GeneID" id="9378944"/>